<evidence type="ECO:0000313" key="1">
    <source>
        <dbReference type="EMBL" id="VDO11701.1"/>
    </source>
</evidence>
<proteinExistence type="predicted"/>
<reference evidence="1 2" key="2">
    <citation type="submission" date="2018-11" db="EMBL/GenBank/DDBJ databases">
        <authorList>
            <consortium name="Pathogen Informatics"/>
        </authorList>
    </citation>
    <scope>NUCLEOTIDE SEQUENCE [LARGE SCALE GENOMIC DNA]</scope>
</reference>
<dbReference type="WBParaSite" id="BTMF_0000274301-mRNA-1">
    <property type="protein sequence ID" value="BTMF_0000274301-mRNA-1"/>
    <property type="gene ID" value="BTMF_0000274301"/>
</dbReference>
<accession>A0A0R3Q8T5</accession>
<dbReference type="EMBL" id="UZAG01001614">
    <property type="protein sequence ID" value="VDO11701.1"/>
    <property type="molecule type" value="Genomic_DNA"/>
</dbReference>
<evidence type="ECO:0000313" key="2">
    <source>
        <dbReference type="Proteomes" id="UP000280834"/>
    </source>
</evidence>
<dbReference type="AlphaFoldDB" id="A0A0R3Q8T5"/>
<organism evidence="3">
    <name type="scientific">Brugia timori</name>
    <dbReference type="NCBI Taxonomy" id="42155"/>
    <lineage>
        <taxon>Eukaryota</taxon>
        <taxon>Metazoa</taxon>
        <taxon>Ecdysozoa</taxon>
        <taxon>Nematoda</taxon>
        <taxon>Chromadorea</taxon>
        <taxon>Rhabditida</taxon>
        <taxon>Spirurina</taxon>
        <taxon>Spiruromorpha</taxon>
        <taxon>Filarioidea</taxon>
        <taxon>Onchocercidae</taxon>
        <taxon>Brugia</taxon>
    </lineage>
</organism>
<dbReference type="Proteomes" id="UP000280834">
    <property type="component" value="Unassembled WGS sequence"/>
</dbReference>
<protein>
    <submittedName>
        <fullName evidence="1 3">Uncharacterized protein</fullName>
    </submittedName>
</protein>
<sequence>MFKNKVNRFTIIQNKGKPLIANSEGSHFNFLSVDTGNCISQFRELFLNIAHLRIATINVFTNKIPFSQIFRLDKLLF</sequence>
<gene>
    <name evidence="1" type="ORF">BTMF_LOCUS2069</name>
</gene>
<reference evidence="3" key="1">
    <citation type="submission" date="2017-02" db="UniProtKB">
        <authorList>
            <consortium name="WormBaseParasite"/>
        </authorList>
    </citation>
    <scope>IDENTIFICATION</scope>
</reference>
<keyword evidence="2" id="KW-1185">Reference proteome</keyword>
<name>A0A0R3Q8T5_9BILA</name>
<evidence type="ECO:0000313" key="3">
    <source>
        <dbReference type="WBParaSite" id="BTMF_0000274301-mRNA-1"/>
    </source>
</evidence>